<keyword evidence="2" id="KW-1185">Reference proteome</keyword>
<reference evidence="1" key="1">
    <citation type="journal article" date="2020" name="Stud. Mycol.">
        <title>101 Dothideomycetes genomes: a test case for predicting lifestyles and emergence of pathogens.</title>
        <authorList>
            <person name="Haridas S."/>
            <person name="Albert R."/>
            <person name="Binder M."/>
            <person name="Bloem J."/>
            <person name="Labutti K."/>
            <person name="Salamov A."/>
            <person name="Andreopoulos B."/>
            <person name="Baker S."/>
            <person name="Barry K."/>
            <person name="Bills G."/>
            <person name="Bluhm B."/>
            <person name="Cannon C."/>
            <person name="Castanera R."/>
            <person name="Culley D."/>
            <person name="Daum C."/>
            <person name="Ezra D."/>
            <person name="Gonzalez J."/>
            <person name="Henrissat B."/>
            <person name="Kuo A."/>
            <person name="Liang C."/>
            <person name="Lipzen A."/>
            <person name="Lutzoni F."/>
            <person name="Magnuson J."/>
            <person name="Mondo S."/>
            <person name="Nolan M."/>
            <person name="Ohm R."/>
            <person name="Pangilinan J."/>
            <person name="Park H.-J."/>
            <person name="Ramirez L."/>
            <person name="Alfaro M."/>
            <person name="Sun H."/>
            <person name="Tritt A."/>
            <person name="Yoshinaga Y."/>
            <person name="Zwiers L.-H."/>
            <person name="Turgeon B."/>
            <person name="Goodwin S."/>
            <person name="Spatafora J."/>
            <person name="Crous P."/>
            <person name="Grigoriev I."/>
        </authorList>
    </citation>
    <scope>NUCLEOTIDE SEQUENCE</scope>
    <source>
        <strain evidence="1">CBS 207.26</strain>
    </source>
</reference>
<protein>
    <submittedName>
        <fullName evidence="1">Uncharacterized protein</fullName>
    </submittedName>
</protein>
<dbReference type="Proteomes" id="UP000800200">
    <property type="component" value="Unassembled WGS sequence"/>
</dbReference>
<proteinExistence type="predicted"/>
<evidence type="ECO:0000313" key="1">
    <source>
        <dbReference type="EMBL" id="KAF2186144.1"/>
    </source>
</evidence>
<organism evidence="1 2">
    <name type="scientific">Zopfia rhizophila CBS 207.26</name>
    <dbReference type="NCBI Taxonomy" id="1314779"/>
    <lineage>
        <taxon>Eukaryota</taxon>
        <taxon>Fungi</taxon>
        <taxon>Dikarya</taxon>
        <taxon>Ascomycota</taxon>
        <taxon>Pezizomycotina</taxon>
        <taxon>Dothideomycetes</taxon>
        <taxon>Dothideomycetes incertae sedis</taxon>
        <taxon>Zopfiaceae</taxon>
        <taxon>Zopfia</taxon>
    </lineage>
</organism>
<accession>A0A6A6E2W7</accession>
<evidence type="ECO:0000313" key="2">
    <source>
        <dbReference type="Proteomes" id="UP000800200"/>
    </source>
</evidence>
<dbReference type="AlphaFoldDB" id="A0A6A6E2W7"/>
<sequence>MEAVALRVSNQGVTRALKKVRVLFDAKKGVIPNVAILNLFQIQKYEVHSFDYGSYDSKSTPSASAKRPEEVGVTGFGYGYETAICGDDFETKNLVGGHAVEGVGRDVAAASDVSTCVSDSLRVSAQVTLYTISRFANPTYPT</sequence>
<dbReference type="EMBL" id="ML994630">
    <property type="protein sequence ID" value="KAF2186144.1"/>
    <property type="molecule type" value="Genomic_DNA"/>
</dbReference>
<name>A0A6A6E2W7_9PEZI</name>
<gene>
    <name evidence="1" type="ORF">K469DRAFT_687151</name>
</gene>